<dbReference type="PANTHER" id="PTHR42802">
    <property type="entry name" value="MONOOXYGENASE"/>
    <property type="match status" value="1"/>
</dbReference>
<dbReference type="Pfam" id="PF13434">
    <property type="entry name" value="Lys_Orn_oxgnase"/>
    <property type="match status" value="1"/>
</dbReference>
<protein>
    <recommendedName>
        <fullName evidence="5">L-lysine N6-monooxygenase MbtG</fullName>
        <ecNumber evidence="4">1.14.13.59</ecNumber>
    </recommendedName>
    <alternativeName>
        <fullName evidence="14">Lysine 6-N-hydroxylase</fullName>
    </alternativeName>
    <alternativeName>
        <fullName evidence="13">Lysine N6-hydroxylase</fullName>
    </alternativeName>
    <alternativeName>
        <fullName evidence="11">Lysine-N-oxygenase</fullName>
    </alternativeName>
    <alternativeName>
        <fullName evidence="12">Mycobactin synthase protein G</fullName>
    </alternativeName>
</protein>
<keyword evidence="6" id="KW-0285">Flavoprotein</keyword>
<comment type="cofactor">
    <cofactor evidence="1">
        <name>FAD</name>
        <dbReference type="ChEBI" id="CHEBI:57692"/>
    </cofactor>
</comment>
<comment type="caution">
    <text evidence="17">The sequence shown here is derived from an EMBL/GenBank/DDBJ whole genome shotgun (WGS) entry which is preliminary data.</text>
</comment>
<feature type="region of interest" description="Disordered" evidence="16">
    <location>
        <begin position="1"/>
        <end position="24"/>
    </location>
</feature>
<evidence type="ECO:0000256" key="10">
    <source>
        <dbReference type="ARBA" id="ARBA00023033"/>
    </source>
</evidence>
<evidence type="ECO:0000256" key="5">
    <source>
        <dbReference type="ARBA" id="ARBA00016406"/>
    </source>
</evidence>
<evidence type="ECO:0000256" key="9">
    <source>
        <dbReference type="ARBA" id="ARBA00023002"/>
    </source>
</evidence>
<feature type="compositionally biased region" description="Gly residues" evidence="16">
    <location>
        <begin position="1"/>
        <end position="10"/>
    </location>
</feature>
<keyword evidence="8" id="KW-0521">NADP</keyword>
<keyword evidence="9" id="KW-0560">Oxidoreductase</keyword>
<evidence type="ECO:0000256" key="1">
    <source>
        <dbReference type="ARBA" id="ARBA00001974"/>
    </source>
</evidence>
<keyword evidence="18" id="KW-1185">Reference proteome</keyword>
<evidence type="ECO:0000256" key="3">
    <source>
        <dbReference type="ARBA" id="ARBA00007588"/>
    </source>
</evidence>
<evidence type="ECO:0000256" key="4">
    <source>
        <dbReference type="ARBA" id="ARBA00013076"/>
    </source>
</evidence>
<feature type="compositionally biased region" description="Basic and acidic residues" evidence="16">
    <location>
        <begin position="11"/>
        <end position="24"/>
    </location>
</feature>
<dbReference type="PANTHER" id="PTHR42802:SF1">
    <property type="entry name" value="L-ORNITHINE N(5)-MONOOXYGENASE"/>
    <property type="match status" value="1"/>
</dbReference>
<dbReference type="GO" id="GO:0047091">
    <property type="term" value="F:L-lysine 6-monooxygenase (NADPH) activity"/>
    <property type="evidence" value="ECO:0007669"/>
    <property type="project" value="UniProtKB-EC"/>
</dbReference>
<evidence type="ECO:0000256" key="6">
    <source>
        <dbReference type="ARBA" id="ARBA00022630"/>
    </source>
</evidence>
<evidence type="ECO:0000256" key="11">
    <source>
        <dbReference type="ARBA" id="ARBA00029939"/>
    </source>
</evidence>
<gene>
    <name evidence="17" type="ORF">CFP71_39305</name>
</gene>
<evidence type="ECO:0000313" key="17">
    <source>
        <dbReference type="EMBL" id="OXM45106.1"/>
    </source>
</evidence>
<dbReference type="EC" id="1.14.13.59" evidence="4"/>
<evidence type="ECO:0000256" key="13">
    <source>
        <dbReference type="ARBA" id="ARBA00032493"/>
    </source>
</evidence>
<comment type="pathway">
    <text evidence="2">Siderophore biosynthesis.</text>
</comment>
<organism evidence="17 18">
    <name type="scientific">Amycolatopsis thailandensis</name>
    <dbReference type="NCBI Taxonomy" id="589330"/>
    <lineage>
        <taxon>Bacteria</taxon>
        <taxon>Bacillati</taxon>
        <taxon>Actinomycetota</taxon>
        <taxon>Actinomycetes</taxon>
        <taxon>Pseudonocardiales</taxon>
        <taxon>Pseudonocardiaceae</taxon>
        <taxon>Amycolatopsis</taxon>
    </lineage>
</organism>
<dbReference type="InterPro" id="IPR036188">
    <property type="entry name" value="FAD/NAD-bd_sf"/>
</dbReference>
<evidence type="ECO:0000256" key="7">
    <source>
        <dbReference type="ARBA" id="ARBA00022827"/>
    </source>
</evidence>
<reference evidence="17 18" key="1">
    <citation type="submission" date="2017-07" db="EMBL/GenBank/DDBJ databases">
        <title>Amycolatopsis thailandensis Genome sequencing and assembly.</title>
        <authorList>
            <person name="Kaur N."/>
            <person name="Mayilraj S."/>
        </authorList>
    </citation>
    <scope>NUCLEOTIDE SEQUENCE [LARGE SCALE GENOMIC DNA]</scope>
    <source>
        <strain evidence="17 18">JCM 16380</strain>
    </source>
</reference>
<keyword evidence="10 17" id="KW-0503">Monooxygenase</keyword>
<name>A0A229REM7_9PSEU</name>
<dbReference type="Gene3D" id="3.50.50.60">
    <property type="entry name" value="FAD/NAD(P)-binding domain"/>
    <property type="match status" value="1"/>
</dbReference>
<accession>A0A229REM7</accession>
<evidence type="ECO:0000256" key="2">
    <source>
        <dbReference type="ARBA" id="ARBA00004924"/>
    </source>
</evidence>
<evidence type="ECO:0000256" key="15">
    <source>
        <dbReference type="ARBA" id="ARBA00048407"/>
    </source>
</evidence>
<evidence type="ECO:0000256" key="14">
    <source>
        <dbReference type="ARBA" id="ARBA00032738"/>
    </source>
</evidence>
<comment type="similarity">
    <text evidence="3">Belongs to the lysine N(6)-hydroxylase/L-ornithine N(5)-oxygenase family.</text>
</comment>
<dbReference type="InterPro" id="IPR025700">
    <property type="entry name" value="Lys/Orn_oxygenase"/>
</dbReference>
<sequence>MAVTGGGGTGRDPDVREERADRKAAAGYGLRGERRVVTAPLPRQRRHETAHYRCLGVGVGPANLSLAALLHDKNEVSNLFLDREERFGWHDGQQIPGATLQVSLLKDLVTLSEPTNRFSFLSYLHDQGRIYHFINAQFDAVPRQEFRNYLEWASKTNTNVRFGEEVQEVDFDGTSFVVRTNKRTATADNVVVGIGTRPWVPEPARGKLGGSQFHVSDFVSRDRDFAGKRVAVVGGGQSGAEVFLDLISRPIEQLPRRVIWISRRHNYFPIDDTPFTNEYFVPSYSDYFFDLDRPARVALNAQNVLTSDGISESTLREIYQRCYARRFVDGADDLFALLPNRTVTGVRAGHDAWDLTVAGNDDPGLIEHVESDFVVWATGYRPATADFLSPLEAKLAREGEEYNVDKDFAIRWDGPRDRCVFLQNGVRDQRGLADPNLSLVAWRSQRIMDRLLGVHSNEQLEPFIDWAGKHTTELLDRT</sequence>
<dbReference type="AlphaFoldDB" id="A0A229REM7"/>
<evidence type="ECO:0000313" key="18">
    <source>
        <dbReference type="Proteomes" id="UP000215223"/>
    </source>
</evidence>
<comment type="catalytic activity">
    <reaction evidence="15">
        <text>L-lysine + NADPH + O2 = N(6)-hydroxy-L-lysine + NADP(+) + H2O</text>
        <dbReference type="Rhea" id="RHEA:23228"/>
        <dbReference type="ChEBI" id="CHEBI:15377"/>
        <dbReference type="ChEBI" id="CHEBI:15379"/>
        <dbReference type="ChEBI" id="CHEBI:32551"/>
        <dbReference type="ChEBI" id="CHEBI:57783"/>
        <dbReference type="ChEBI" id="CHEBI:57820"/>
        <dbReference type="ChEBI" id="CHEBI:58349"/>
        <dbReference type="EC" id="1.14.13.59"/>
    </reaction>
</comment>
<evidence type="ECO:0000256" key="8">
    <source>
        <dbReference type="ARBA" id="ARBA00022857"/>
    </source>
</evidence>
<evidence type="ECO:0000256" key="12">
    <source>
        <dbReference type="ARBA" id="ARBA00031158"/>
    </source>
</evidence>
<dbReference type="Proteomes" id="UP000215223">
    <property type="component" value="Unassembled WGS sequence"/>
</dbReference>
<keyword evidence="7" id="KW-0274">FAD</keyword>
<evidence type="ECO:0000256" key="16">
    <source>
        <dbReference type="SAM" id="MobiDB-lite"/>
    </source>
</evidence>
<proteinExistence type="inferred from homology"/>
<dbReference type="EMBL" id="NMQT01000172">
    <property type="protein sequence ID" value="OXM45106.1"/>
    <property type="molecule type" value="Genomic_DNA"/>
</dbReference>
<dbReference type="OrthoDB" id="7527071at2"/>
<dbReference type="SUPFAM" id="SSF51905">
    <property type="entry name" value="FAD/NAD(P)-binding domain"/>
    <property type="match status" value="2"/>
</dbReference>